<evidence type="ECO:0000313" key="3">
    <source>
        <dbReference type="EMBL" id="KAG9247856.1"/>
    </source>
</evidence>
<feature type="transmembrane region" description="Helical" evidence="2">
    <location>
        <begin position="281"/>
        <end position="300"/>
    </location>
</feature>
<organism evidence="3 4">
    <name type="scientific">Calycina marina</name>
    <dbReference type="NCBI Taxonomy" id="1763456"/>
    <lineage>
        <taxon>Eukaryota</taxon>
        <taxon>Fungi</taxon>
        <taxon>Dikarya</taxon>
        <taxon>Ascomycota</taxon>
        <taxon>Pezizomycotina</taxon>
        <taxon>Leotiomycetes</taxon>
        <taxon>Helotiales</taxon>
        <taxon>Pezizellaceae</taxon>
        <taxon>Calycina</taxon>
    </lineage>
</organism>
<evidence type="ECO:0000256" key="2">
    <source>
        <dbReference type="SAM" id="Phobius"/>
    </source>
</evidence>
<dbReference type="EMBL" id="MU253762">
    <property type="protein sequence ID" value="KAG9247856.1"/>
    <property type="molecule type" value="Genomic_DNA"/>
</dbReference>
<evidence type="ECO:0000256" key="1">
    <source>
        <dbReference type="SAM" id="MobiDB-lite"/>
    </source>
</evidence>
<name>A0A9P7Z9K6_9HELO</name>
<dbReference type="OrthoDB" id="2151417at2759"/>
<keyword evidence="2" id="KW-0812">Transmembrane</keyword>
<protein>
    <submittedName>
        <fullName evidence="3">Uncharacterized protein</fullName>
    </submittedName>
</protein>
<feature type="compositionally biased region" description="Polar residues" evidence="1">
    <location>
        <begin position="95"/>
        <end position="106"/>
    </location>
</feature>
<dbReference type="AlphaFoldDB" id="A0A9P7Z9K6"/>
<proteinExistence type="predicted"/>
<feature type="compositionally biased region" description="Polar residues" evidence="1">
    <location>
        <begin position="68"/>
        <end position="85"/>
    </location>
</feature>
<feature type="region of interest" description="Disordered" evidence="1">
    <location>
        <begin position="51"/>
        <end position="117"/>
    </location>
</feature>
<keyword evidence="2" id="KW-1133">Transmembrane helix</keyword>
<sequence length="439" mass="49038">MRDIYFSGSVAGNAKVDALAVFSVVDLDDPANVAQEDIDFMGAVNDQVGSAKSDSVKQLPTHARKIGKSSQASCPRTAAQSSQEAKTPPLPWIWQPSSPATANGTQQRHKTVSTTKTTETTTIQWNILAPNEAYKLIQGFLDEAQAQIDAEVDQNIEDEKRLRALTGAWNAKHCYWERIQQPQDTQPEEEDWIALPSALADPETPFIFISRLATLPLPPSPAIILSVRAPSPSTRLQQKTTPETIHKHYSVAKQKPAQLHLDIVTLFRNAKLERDFQRGSVVAALLCASMSVLSMVWLRLGYLERERYLLATLEECKIRFSLLEQERVMVQDETRTDWDCPLVAVVVEVPGRLKRVDVKFILISSSSHFNLLANHITLPPQSLLNQSHLWCSFVAYLNLQFLHLSVSPHATQLITCPKLRPGELCCMSEQKGDRTTIGR</sequence>
<evidence type="ECO:0000313" key="4">
    <source>
        <dbReference type="Proteomes" id="UP000887226"/>
    </source>
</evidence>
<keyword evidence="4" id="KW-1185">Reference proteome</keyword>
<keyword evidence="2" id="KW-0472">Membrane</keyword>
<comment type="caution">
    <text evidence="3">The sequence shown here is derived from an EMBL/GenBank/DDBJ whole genome shotgun (WGS) entry which is preliminary data.</text>
</comment>
<accession>A0A9P7Z9K6</accession>
<gene>
    <name evidence="3" type="ORF">BJ878DRAFT_477050</name>
</gene>
<dbReference type="Proteomes" id="UP000887226">
    <property type="component" value="Unassembled WGS sequence"/>
</dbReference>
<reference evidence="3" key="1">
    <citation type="journal article" date="2021" name="IMA Fungus">
        <title>Genomic characterization of three marine fungi, including Emericellopsis atlantica sp. nov. with signatures of a generalist lifestyle and marine biomass degradation.</title>
        <authorList>
            <person name="Hagestad O.C."/>
            <person name="Hou L."/>
            <person name="Andersen J.H."/>
            <person name="Hansen E.H."/>
            <person name="Altermark B."/>
            <person name="Li C."/>
            <person name="Kuhnert E."/>
            <person name="Cox R.J."/>
            <person name="Crous P.W."/>
            <person name="Spatafora J.W."/>
            <person name="Lail K."/>
            <person name="Amirebrahimi M."/>
            <person name="Lipzen A."/>
            <person name="Pangilinan J."/>
            <person name="Andreopoulos W."/>
            <person name="Hayes R.D."/>
            <person name="Ng V."/>
            <person name="Grigoriev I.V."/>
            <person name="Jackson S.A."/>
            <person name="Sutton T.D.S."/>
            <person name="Dobson A.D.W."/>
            <person name="Rama T."/>
        </authorList>
    </citation>
    <scope>NUCLEOTIDE SEQUENCE</scope>
    <source>
        <strain evidence="3">TRa3180A</strain>
    </source>
</reference>